<name>C0ZRP5_RHOE4</name>
<evidence type="ECO:0000313" key="1">
    <source>
        <dbReference type="EMBL" id="BAH31795.1"/>
    </source>
</evidence>
<proteinExistence type="predicted"/>
<organism evidence="1 2">
    <name type="scientific">Rhodococcus erythropolis (strain PR4 / NBRC 100887)</name>
    <dbReference type="NCBI Taxonomy" id="234621"/>
    <lineage>
        <taxon>Bacteria</taxon>
        <taxon>Bacillati</taxon>
        <taxon>Actinomycetota</taxon>
        <taxon>Actinomycetes</taxon>
        <taxon>Mycobacteriales</taxon>
        <taxon>Nocardiaceae</taxon>
        <taxon>Rhodococcus</taxon>
        <taxon>Rhodococcus erythropolis group</taxon>
    </lineage>
</organism>
<dbReference type="EMBL" id="AP008957">
    <property type="protein sequence ID" value="BAH31795.1"/>
    <property type="molecule type" value="Genomic_DNA"/>
</dbReference>
<dbReference type="CDD" id="cd00882">
    <property type="entry name" value="Ras_like_GTPase"/>
    <property type="match status" value="1"/>
</dbReference>
<reference evidence="2" key="1">
    <citation type="submission" date="2005-03" db="EMBL/GenBank/DDBJ databases">
        <title>Comparison of the complete genome sequences of Rhodococcus erythropolis PR4 and Rhodococcus opacus B4.</title>
        <authorList>
            <person name="Takarada H."/>
            <person name="Sekine M."/>
            <person name="Hosoyama A."/>
            <person name="Yamada R."/>
            <person name="Fujisawa T."/>
            <person name="Omata S."/>
            <person name="Shimizu A."/>
            <person name="Tsukatani N."/>
            <person name="Tanikawa S."/>
            <person name="Fujita N."/>
            <person name="Harayama S."/>
        </authorList>
    </citation>
    <scope>NUCLEOTIDE SEQUENCE [LARGE SCALE GENOMIC DNA]</scope>
    <source>
        <strain evidence="2">PR4 / NBRC 100887</strain>
    </source>
</reference>
<dbReference type="eggNOG" id="COG0699">
    <property type="taxonomic scope" value="Bacteria"/>
</dbReference>
<dbReference type="Gene3D" id="3.40.50.300">
    <property type="entry name" value="P-loop containing nucleotide triphosphate hydrolases"/>
    <property type="match status" value="1"/>
</dbReference>
<dbReference type="HOGENOM" id="CLU_891030_0_0_11"/>
<accession>C0ZRP5</accession>
<evidence type="ECO:0000313" key="2">
    <source>
        <dbReference type="Proteomes" id="UP000002204"/>
    </source>
</evidence>
<dbReference type="AlphaFoldDB" id="C0ZRP5"/>
<dbReference type="SUPFAM" id="SSF52540">
    <property type="entry name" value="P-loop containing nucleoside triphosphate hydrolases"/>
    <property type="match status" value="1"/>
</dbReference>
<dbReference type="InterPro" id="IPR027417">
    <property type="entry name" value="P-loop_NTPase"/>
</dbReference>
<dbReference type="KEGG" id="rer:RER_10870"/>
<reference evidence="1 2" key="2">
    <citation type="journal article" date="2006" name="Environ. Microbiol.">
        <title>Sequence analysis of three plasmids harboured in Rhodococcus erythropolis strain PR4.</title>
        <authorList>
            <person name="Sekine M."/>
            <person name="Tanikawa S."/>
            <person name="Omata S."/>
            <person name="Saito M."/>
            <person name="Fujisawa T."/>
            <person name="Tsukatani N."/>
            <person name="Tajima T."/>
            <person name="Sekigawa T."/>
            <person name="Kosugi H."/>
            <person name="Matsuo Y."/>
            <person name="Nishiko R."/>
            <person name="Imamura K."/>
            <person name="Ito M."/>
            <person name="Narita H."/>
            <person name="Tago S."/>
            <person name="Fujita N."/>
            <person name="Harayama S."/>
        </authorList>
    </citation>
    <scope>NUCLEOTIDE SEQUENCE [LARGE SCALE GENOMIC DNA]</scope>
    <source>
        <strain evidence="2">PR4 / NBRC 100887</strain>
    </source>
</reference>
<sequence length="312" mass="33332">MGMNTGFACSNWSRMLPAESIDDACAEPIDHLRALAYRLTSIDSGAAEAVHSVLGSLSAPLELVVAGRAGVGRSSLARILGRDDRFSRRVVGAPVVVTESRAFDVPGTSNPDLGRRCVVYVVVDAVRDVDGRAIARVSDRVVVAANKADLFGPRWDEALGRAAEISETVGVPTVPVETLTGRGVEELFAALGPVLEAQWWGRVEQIGPALRRSASRSAAGRDEIELYLSSDSAVLFGAAAAMMSPEIRALRQGEPPDPRTADDAGTCSRWWGELVDESEQAPQQRVSLIRRGYVRRWAQLGGDRSAPAVTDG</sequence>
<dbReference type="Proteomes" id="UP000002204">
    <property type="component" value="Chromosome"/>
</dbReference>
<protein>
    <submittedName>
        <fullName evidence="1">Uncharacterized protein</fullName>
    </submittedName>
</protein>
<gene>
    <name evidence="1" type="ordered locus">RER_10870</name>
</gene>